<sequence length="45" mass="5109">MWAKNNFCFSNACLQNGQAFVFKAQIENGKPNRLLHHLSGEKTSK</sequence>
<evidence type="ECO:0000313" key="2">
    <source>
        <dbReference type="Proteomes" id="UP000014974"/>
    </source>
</evidence>
<name>S7VBT2_9BACT</name>
<dbReference type="Proteomes" id="UP000014974">
    <property type="component" value="Unassembled WGS sequence"/>
</dbReference>
<proteinExistence type="predicted"/>
<reference evidence="1 2" key="1">
    <citation type="journal article" date="2013" name="Genome Announc.">
        <title>Draft Genome Sequence of Cyclobacterium qasimii Strain M12-11BT, Isolated from Arctic Marine Sediment.</title>
        <authorList>
            <person name="Shivaji S."/>
            <person name="Ara S."/>
            <person name="Singh A."/>
            <person name="Kumar Pinnaka A."/>
        </authorList>
    </citation>
    <scope>NUCLEOTIDE SEQUENCE [LARGE SCALE GENOMIC DNA]</scope>
    <source>
        <strain evidence="1 2">M12-11B</strain>
    </source>
</reference>
<dbReference type="AlphaFoldDB" id="S7VBT2"/>
<dbReference type="EMBL" id="ATNM01000116">
    <property type="protein sequence ID" value="EPR67675.1"/>
    <property type="molecule type" value="Genomic_DNA"/>
</dbReference>
<accession>S7VBT2</accession>
<evidence type="ECO:0000313" key="1">
    <source>
        <dbReference type="EMBL" id="EPR67675.1"/>
    </source>
</evidence>
<gene>
    <name evidence="1" type="ORF">ADICYQ_3315</name>
</gene>
<protein>
    <submittedName>
        <fullName evidence="1">Uncharacterized protein</fullName>
    </submittedName>
</protein>
<organism evidence="1 2">
    <name type="scientific">Cyclobacterium qasimii M12-11B</name>
    <dbReference type="NCBI Taxonomy" id="641524"/>
    <lineage>
        <taxon>Bacteria</taxon>
        <taxon>Pseudomonadati</taxon>
        <taxon>Bacteroidota</taxon>
        <taxon>Cytophagia</taxon>
        <taxon>Cytophagales</taxon>
        <taxon>Cyclobacteriaceae</taxon>
        <taxon>Cyclobacterium</taxon>
    </lineage>
</organism>
<comment type="caution">
    <text evidence="1">The sequence shown here is derived from an EMBL/GenBank/DDBJ whole genome shotgun (WGS) entry which is preliminary data.</text>
</comment>